<organism evidence="1">
    <name type="scientific">marine sediment metagenome</name>
    <dbReference type="NCBI Taxonomy" id="412755"/>
    <lineage>
        <taxon>unclassified sequences</taxon>
        <taxon>metagenomes</taxon>
        <taxon>ecological metagenomes</taxon>
    </lineage>
</organism>
<sequence>MEQENRLINEFLDIANTMVVKVSNVCFHEHSLNQSKILDKKNLKRINKIIKDLEYLKDNYSFTVKSEGDKDV</sequence>
<proteinExistence type="predicted"/>
<comment type="caution">
    <text evidence="1">The sequence shown here is derived from an EMBL/GenBank/DDBJ whole genome shotgun (WGS) entry which is preliminary data.</text>
</comment>
<dbReference type="AlphaFoldDB" id="A0A0F9LCP0"/>
<gene>
    <name evidence="1" type="ORF">LCGC14_1293190</name>
</gene>
<name>A0A0F9LCP0_9ZZZZ</name>
<dbReference type="EMBL" id="LAZR01007475">
    <property type="protein sequence ID" value="KKM85021.1"/>
    <property type="molecule type" value="Genomic_DNA"/>
</dbReference>
<accession>A0A0F9LCP0</accession>
<reference evidence="1" key="1">
    <citation type="journal article" date="2015" name="Nature">
        <title>Complex archaea that bridge the gap between prokaryotes and eukaryotes.</title>
        <authorList>
            <person name="Spang A."/>
            <person name="Saw J.H."/>
            <person name="Jorgensen S.L."/>
            <person name="Zaremba-Niedzwiedzka K."/>
            <person name="Martijn J."/>
            <person name="Lind A.E."/>
            <person name="van Eijk R."/>
            <person name="Schleper C."/>
            <person name="Guy L."/>
            <person name="Ettema T.J."/>
        </authorList>
    </citation>
    <scope>NUCLEOTIDE SEQUENCE</scope>
</reference>
<evidence type="ECO:0000313" key="1">
    <source>
        <dbReference type="EMBL" id="KKM85021.1"/>
    </source>
</evidence>
<protein>
    <submittedName>
        <fullName evidence="1">Uncharacterized protein</fullName>
    </submittedName>
</protein>